<evidence type="ECO:0000256" key="2">
    <source>
        <dbReference type="SAM" id="MobiDB-lite"/>
    </source>
</evidence>
<dbReference type="KEGG" id="osn:115212332"/>
<proteinExistence type="inferred from homology"/>
<accession>A0A7E6EWY3</accession>
<comment type="similarity">
    <text evidence="1">Belongs to the UPF0711 family.</text>
</comment>
<evidence type="ECO:0000256" key="1">
    <source>
        <dbReference type="ARBA" id="ARBA00006160"/>
    </source>
</evidence>
<evidence type="ECO:0000313" key="3">
    <source>
        <dbReference type="Proteomes" id="UP000515154"/>
    </source>
</evidence>
<organism evidence="3 4">
    <name type="scientific">Octopus sinensis</name>
    <name type="common">East Asian common octopus</name>
    <dbReference type="NCBI Taxonomy" id="2607531"/>
    <lineage>
        <taxon>Eukaryota</taxon>
        <taxon>Metazoa</taxon>
        <taxon>Spiralia</taxon>
        <taxon>Lophotrochozoa</taxon>
        <taxon>Mollusca</taxon>
        <taxon>Cephalopoda</taxon>
        <taxon>Coleoidea</taxon>
        <taxon>Octopodiformes</taxon>
        <taxon>Octopoda</taxon>
        <taxon>Incirrata</taxon>
        <taxon>Octopodidae</taxon>
        <taxon>Octopus</taxon>
    </lineage>
</organism>
<dbReference type="PANTHER" id="PTHR31402:SF2">
    <property type="entry name" value="UPF0711 PROTEIN C18ORF21"/>
    <property type="match status" value="1"/>
</dbReference>
<dbReference type="RefSeq" id="XP_036359262.1">
    <property type="nucleotide sequence ID" value="XM_036503369.1"/>
</dbReference>
<keyword evidence="3" id="KW-1185">Reference proteome</keyword>
<gene>
    <name evidence="4" type="primary">LOC115212332</name>
</gene>
<sequence length="243" mass="28308">MSNMAREKQKKKGAREKKQEAGEKIFCIMDQFKRYSTLAQKYLALSPELSRYFMFNALKNNSNEENKCWCQTCGTYYFPNNLRVRLSPKLTLNKHIKSLVKRYMQDPDSLKTCQQSLALHYLNGRNKVVLTCRVCHTRNSYKGKKRLPIKWTTPSNITDNSVEDSKLKKQQLVMEIMSEMKSEKKKASKKKASSISSEKQRNSKHKKTKKQPSWQVKCEMKALLNKESTVSNDDSLLNFLLTS</sequence>
<feature type="region of interest" description="Disordered" evidence="2">
    <location>
        <begin position="180"/>
        <end position="215"/>
    </location>
</feature>
<dbReference type="InterPro" id="IPR029779">
    <property type="entry name" value="Rmp24-like"/>
</dbReference>
<dbReference type="PANTHER" id="PTHR31402">
    <property type="entry name" value="UPF0711 PROTEIN C18ORF21"/>
    <property type="match status" value="1"/>
</dbReference>
<dbReference type="AlphaFoldDB" id="A0A7E6EWY3"/>
<name>A0A7E6EWY3_9MOLL</name>
<dbReference type="Pfam" id="PF15719">
    <property type="entry name" value="Rmp24-like"/>
    <property type="match status" value="1"/>
</dbReference>
<dbReference type="Proteomes" id="UP000515154">
    <property type="component" value="Linkage group LG5"/>
</dbReference>
<evidence type="ECO:0000313" key="4">
    <source>
        <dbReference type="RefSeq" id="XP_036359262.1"/>
    </source>
</evidence>
<protein>
    <submittedName>
        <fullName evidence="4">Uncharacterized protein LOC115212332</fullName>
    </submittedName>
</protein>
<feature type="compositionally biased region" description="Basic residues" evidence="2">
    <location>
        <begin position="183"/>
        <end position="192"/>
    </location>
</feature>
<reference evidence="4" key="1">
    <citation type="submission" date="2025-08" db="UniProtKB">
        <authorList>
            <consortium name="RefSeq"/>
        </authorList>
    </citation>
    <scope>IDENTIFICATION</scope>
</reference>